<dbReference type="UniPathway" id="UPA00834">
    <property type="reaction ID" value="UER00712"/>
</dbReference>
<feature type="transmembrane region" description="Helical" evidence="11">
    <location>
        <begin position="128"/>
        <end position="150"/>
    </location>
</feature>
<evidence type="ECO:0000256" key="11">
    <source>
        <dbReference type="HAMAP-Rule" id="MF_00154"/>
    </source>
</evidence>
<dbReference type="GeneID" id="37877948"/>
<keyword evidence="5 11" id="KW-0808">Transferase</keyword>
<dbReference type="PANTHER" id="PTHR43448:SF2">
    <property type="entry name" value="PROTOHEME IX FARNESYLTRANSFERASE, MITOCHONDRIAL"/>
    <property type="match status" value="1"/>
</dbReference>
<dbReference type="NCBIfam" id="TIGR01473">
    <property type="entry name" value="cyoE_ctaB"/>
    <property type="match status" value="1"/>
</dbReference>
<dbReference type="InterPro" id="IPR006369">
    <property type="entry name" value="Protohaem_IX_farnesylTrfase"/>
</dbReference>
<comment type="caution">
    <text evidence="11">Lacks conserved residue(s) required for the propagation of feature annotation.</text>
</comment>
<keyword evidence="9 11" id="KW-0472">Membrane</keyword>
<feature type="transmembrane region" description="Helical" evidence="11">
    <location>
        <begin position="268"/>
        <end position="289"/>
    </location>
</feature>
<dbReference type="EC" id="2.5.1.141" evidence="11"/>
<feature type="transmembrane region" description="Helical" evidence="11">
    <location>
        <begin position="419"/>
        <end position="439"/>
    </location>
</feature>
<dbReference type="NCBIfam" id="NF003349">
    <property type="entry name" value="PRK04375.1-2"/>
    <property type="match status" value="1"/>
</dbReference>
<evidence type="ECO:0000313" key="13">
    <source>
        <dbReference type="Proteomes" id="UP000263012"/>
    </source>
</evidence>
<keyword evidence="8 11" id="KW-0350">Heme biosynthesis</keyword>
<comment type="pathway">
    <text evidence="3 11">Porphyrin-containing compound metabolism; heme O biosynthesis; heme O from protoheme: step 1/1.</text>
</comment>
<keyword evidence="6 11" id="KW-0812">Transmembrane</keyword>
<dbReference type="AlphaFoldDB" id="A0A343TJF4"/>
<dbReference type="Proteomes" id="UP000263012">
    <property type="component" value="Chromosome"/>
</dbReference>
<feature type="transmembrane region" description="Helical" evidence="11">
    <location>
        <begin position="451"/>
        <end position="471"/>
    </location>
</feature>
<name>A0A343TJF4_9EURY</name>
<dbReference type="PANTHER" id="PTHR43448">
    <property type="entry name" value="PROTOHEME IX FARNESYLTRANSFERASE, MITOCHONDRIAL"/>
    <property type="match status" value="1"/>
</dbReference>
<sequence>MLGSQIRRLRRAGPGLRLSSLLVVLASGGYLLVLSGVTAGITDAATACPAWPGCGVAVETQHTPALVVAVAHRLTVGILGGLLAVAGWLAWNRDHSTRVRLALLLVGAMYALQIGVGATIAVTTPASFLSTLHLIVGIAVFWGLLVALVWTLEDEHGPALVGAFDRTAERSQEPDPEHLNSDRSPVLDRAIAYLRLTKPRLMWLLCLVALAGLALAGGPALDPVTVAGTLFGGVLAIGASGTFNNVLERDRDEQMQRTADRPLATETIPVGRATAFGTVLTVASVAVFLTFVNALAAALGLLAILFYSVVYTIVLKPHTSANVVIGGVVGGIPALIGWAAVTGTVGVPAIVLGMVIFLWTPAHFYNLALAYRADYERAGFPMLPVVAGEQKTARHIVLYFGATMLAAAGLAAVTDLGTLYAAGVLLFAAVFFHAVGRLYRHHSRSAALRTFHASNAFLAVLLGSILLETLVV</sequence>
<feature type="transmembrane region" description="Helical" evidence="11">
    <location>
        <begin position="392"/>
        <end position="413"/>
    </location>
</feature>
<dbReference type="InterPro" id="IPR000537">
    <property type="entry name" value="UbiA_prenyltransferase"/>
</dbReference>
<dbReference type="GO" id="GO:0048034">
    <property type="term" value="P:heme O biosynthetic process"/>
    <property type="evidence" value="ECO:0007669"/>
    <property type="project" value="UniProtKB-UniRule"/>
</dbReference>
<proteinExistence type="inferred from homology"/>
<evidence type="ECO:0000256" key="10">
    <source>
        <dbReference type="ARBA" id="ARBA00047690"/>
    </source>
</evidence>
<accession>A0A343TJF4</accession>
<feature type="transmembrane region" description="Helical" evidence="11">
    <location>
        <begin position="295"/>
        <end position="314"/>
    </location>
</feature>
<dbReference type="CDD" id="cd13957">
    <property type="entry name" value="PT_UbiA_Cox10"/>
    <property type="match status" value="1"/>
</dbReference>
<evidence type="ECO:0000256" key="3">
    <source>
        <dbReference type="ARBA" id="ARBA00004919"/>
    </source>
</evidence>
<comment type="similarity">
    <text evidence="4">In the C-terminal section; belongs to the UbiA prenyltransferase family. Protoheme IX farnesyltransferase subfamily.</text>
</comment>
<evidence type="ECO:0000256" key="1">
    <source>
        <dbReference type="ARBA" id="ARBA00004019"/>
    </source>
</evidence>
<comment type="miscellaneous">
    <text evidence="11">Carbon 2 of the heme B porphyrin ring is defined according to the Fischer nomenclature.</text>
</comment>
<dbReference type="Gene3D" id="1.10.357.140">
    <property type="entry name" value="UbiA prenyltransferase"/>
    <property type="match status" value="1"/>
</dbReference>
<gene>
    <name evidence="12" type="primary">cyoE2</name>
    <name evidence="11" type="synonym">ctaB</name>
    <name evidence="12" type="ORF">AArcSl_1597</name>
</gene>
<feature type="transmembrane region" description="Helical" evidence="11">
    <location>
        <begin position="201"/>
        <end position="221"/>
    </location>
</feature>
<comment type="subcellular location">
    <subcellularLocation>
        <location evidence="2 11">Cell membrane</location>
        <topology evidence="2 11">Multi-pass membrane protein</topology>
    </subcellularLocation>
</comment>
<feature type="transmembrane region" description="Helical" evidence="11">
    <location>
        <begin position="227"/>
        <end position="247"/>
    </location>
</feature>
<dbReference type="GO" id="GO:0005886">
    <property type="term" value="C:plasma membrane"/>
    <property type="evidence" value="ECO:0007669"/>
    <property type="project" value="UniProtKB-SubCell"/>
</dbReference>
<feature type="transmembrane region" description="Helical" evidence="11">
    <location>
        <begin position="101"/>
        <end position="122"/>
    </location>
</feature>
<evidence type="ECO:0000256" key="9">
    <source>
        <dbReference type="ARBA" id="ARBA00023136"/>
    </source>
</evidence>
<comment type="catalytic activity">
    <reaction evidence="10 11">
        <text>heme b + (2E,6E)-farnesyl diphosphate + H2O = Fe(II)-heme o + diphosphate</text>
        <dbReference type="Rhea" id="RHEA:28070"/>
        <dbReference type="ChEBI" id="CHEBI:15377"/>
        <dbReference type="ChEBI" id="CHEBI:33019"/>
        <dbReference type="ChEBI" id="CHEBI:60344"/>
        <dbReference type="ChEBI" id="CHEBI:60530"/>
        <dbReference type="ChEBI" id="CHEBI:175763"/>
        <dbReference type="EC" id="2.5.1.141"/>
    </reaction>
</comment>
<evidence type="ECO:0000256" key="2">
    <source>
        <dbReference type="ARBA" id="ARBA00004651"/>
    </source>
</evidence>
<dbReference type="InterPro" id="IPR044878">
    <property type="entry name" value="UbiA_sf"/>
</dbReference>
<evidence type="ECO:0000256" key="4">
    <source>
        <dbReference type="ARBA" id="ARBA00010223"/>
    </source>
</evidence>
<evidence type="ECO:0000256" key="5">
    <source>
        <dbReference type="ARBA" id="ARBA00022679"/>
    </source>
</evidence>
<evidence type="ECO:0000256" key="8">
    <source>
        <dbReference type="ARBA" id="ARBA00023133"/>
    </source>
</evidence>
<comment type="similarity">
    <text evidence="11">Belongs to the UbiA prenyltransferase family. Protoheme IX farnesyltransferase subfamily.</text>
</comment>
<dbReference type="EMBL" id="CP025066">
    <property type="protein sequence ID" value="AUX09226.1"/>
    <property type="molecule type" value="Genomic_DNA"/>
</dbReference>
<dbReference type="GO" id="GO:0008495">
    <property type="term" value="F:protoheme IX farnesyltransferase activity"/>
    <property type="evidence" value="ECO:0007669"/>
    <property type="project" value="UniProtKB-UniRule"/>
</dbReference>
<dbReference type="Pfam" id="PF01040">
    <property type="entry name" value="UbiA"/>
    <property type="match status" value="1"/>
</dbReference>
<feature type="transmembrane region" description="Helical" evidence="11">
    <location>
        <begin position="347"/>
        <end position="371"/>
    </location>
</feature>
<dbReference type="RefSeq" id="WP_245883399.1">
    <property type="nucleotide sequence ID" value="NZ_CP025066.1"/>
</dbReference>
<evidence type="ECO:0000256" key="7">
    <source>
        <dbReference type="ARBA" id="ARBA00022989"/>
    </source>
</evidence>
<dbReference type="KEGG" id="hdf:AArcSl_1597"/>
<dbReference type="HAMAP" id="MF_00154">
    <property type="entry name" value="CyoE_CtaB"/>
    <property type="match status" value="1"/>
</dbReference>
<keyword evidence="11" id="KW-1003">Cell membrane</keyword>
<keyword evidence="13" id="KW-1185">Reference proteome</keyword>
<organism evidence="12 13">
    <name type="scientific">Halalkaliarchaeum desulfuricum</name>
    <dbReference type="NCBI Taxonomy" id="2055893"/>
    <lineage>
        <taxon>Archaea</taxon>
        <taxon>Methanobacteriati</taxon>
        <taxon>Methanobacteriota</taxon>
        <taxon>Stenosarchaea group</taxon>
        <taxon>Halobacteria</taxon>
        <taxon>Halobacteriales</taxon>
        <taxon>Haloferacaceae</taxon>
        <taxon>Halalkaliarchaeum</taxon>
    </lineage>
</organism>
<feature type="transmembrane region" description="Helical" evidence="11">
    <location>
        <begin position="321"/>
        <end position="341"/>
    </location>
</feature>
<protein>
    <recommendedName>
        <fullName evidence="11">Protoheme IX farnesyltransferase</fullName>
        <ecNumber evidence="11">2.5.1.141</ecNumber>
    </recommendedName>
    <alternativeName>
        <fullName evidence="11">Heme B farnesyltransferase</fullName>
    </alternativeName>
    <alternativeName>
        <fullName evidence="11">Heme O synthase</fullName>
    </alternativeName>
</protein>
<feature type="transmembrane region" description="Helical" evidence="11">
    <location>
        <begin position="65"/>
        <end position="89"/>
    </location>
</feature>
<feature type="transmembrane region" description="Helical" evidence="11">
    <location>
        <begin position="21"/>
        <end position="45"/>
    </location>
</feature>
<reference evidence="13" key="1">
    <citation type="submission" date="2017-11" db="EMBL/GenBank/DDBJ databases">
        <title>Phenotypic and genomic properties of facultatively anaerobic sulfur-reducing natronoarchaea from hypersaline soda lakes.</title>
        <authorList>
            <person name="Sorokin D.Y."/>
            <person name="Kublanov I.V."/>
            <person name="Roman P."/>
            <person name="Sinninghe Damste J.S."/>
            <person name="Golyshin P.N."/>
            <person name="Rojo D."/>
            <person name="Ciordia S."/>
            <person name="Mena M.D.C."/>
            <person name="Ferrer M."/>
            <person name="Messina E."/>
            <person name="Smedile F."/>
            <person name="La Spada G."/>
            <person name="La Cono V."/>
            <person name="Yakimov M.M."/>
        </authorList>
    </citation>
    <scope>NUCLEOTIDE SEQUENCE [LARGE SCALE GENOMIC DNA]</scope>
    <source>
        <strain evidence="13">AArc-Sl</strain>
    </source>
</reference>
<comment type="function">
    <text evidence="1 11">Converts heme B (protoheme IX) to heme O by substitution of the vinyl group on carbon 2 of heme B porphyrin ring with a hydroxyethyl farnesyl side group.</text>
</comment>
<evidence type="ECO:0000256" key="6">
    <source>
        <dbReference type="ARBA" id="ARBA00022692"/>
    </source>
</evidence>
<keyword evidence="7 11" id="KW-1133">Transmembrane helix</keyword>
<evidence type="ECO:0000313" key="12">
    <source>
        <dbReference type="EMBL" id="AUX09226.1"/>
    </source>
</evidence>